<dbReference type="GO" id="GO:0005886">
    <property type="term" value="C:plasma membrane"/>
    <property type="evidence" value="ECO:0007669"/>
    <property type="project" value="UniProtKB-SubCell"/>
</dbReference>
<dbReference type="STRING" id="87626.PTD2_04826"/>
<comment type="subcellular location">
    <subcellularLocation>
        <location evidence="11">Cell inner membrane</location>
        <topology evidence="11">Multi-pass membrane protein</topology>
    </subcellularLocation>
    <subcellularLocation>
        <location evidence="1">Membrane</location>
        <topology evidence="1">Multi-pass membrane protein</topology>
    </subcellularLocation>
</comment>
<dbReference type="GO" id="GO:0019344">
    <property type="term" value="P:cysteine biosynthetic process"/>
    <property type="evidence" value="ECO:0007669"/>
    <property type="project" value="UniProtKB-UniRule"/>
</dbReference>
<dbReference type="EMBL" id="AAOH01000014">
    <property type="protein sequence ID" value="EAR26482.1"/>
    <property type="molecule type" value="Genomic_DNA"/>
</dbReference>
<name>A4CFQ5_9GAMM</name>
<keyword evidence="5 11" id="KW-0028">Amino-acid biosynthesis</keyword>
<comment type="function">
    <text evidence="11">High affinity, high specificity proton-dependent sulfate transporter, which mediates sulfate uptake. Provides the sulfur source for the cysteine synthesis pathway.</text>
</comment>
<protein>
    <recommendedName>
        <fullName evidence="11">Sulfate transporter CysZ</fullName>
    </recommendedName>
</protein>
<feature type="transmembrane region" description="Helical" evidence="11">
    <location>
        <begin position="212"/>
        <end position="234"/>
    </location>
</feature>
<dbReference type="eggNOG" id="COG2981">
    <property type="taxonomic scope" value="Bacteria"/>
</dbReference>
<reference evidence="12 13" key="1">
    <citation type="submission" date="2006-02" db="EMBL/GenBank/DDBJ databases">
        <authorList>
            <person name="Moran M.A."/>
            <person name="Kjelleberg S."/>
            <person name="Egan S."/>
            <person name="Saunders N."/>
            <person name="Thomas T."/>
            <person name="Ferriera S."/>
            <person name="Johnson J."/>
            <person name="Kravitz S."/>
            <person name="Halpern A."/>
            <person name="Remington K."/>
            <person name="Beeson K."/>
            <person name="Tran B."/>
            <person name="Rogers Y.-H."/>
            <person name="Friedman R."/>
            <person name="Venter J.C."/>
        </authorList>
    </citation>
    <scope>NUCLEOTIDE SEQUENCE [LARGE SCALE GENOMIC DNA]</scope>
    <source>
        <strain evidence="12 13">D2</strain>
    </source>
</reference>
<dbReference type="NCBIfam" id="NF003433">
    <property type="entry name" value="PRK04949.1"/>
    <property type="match status" value="1"/>
</dbReference>
<evidence type="ECO:0000256" key="1">
    <source>
        <dbReference type="ARBA" id="ARBA00004141"/>
    </source>
</evidence>
<evidence type="ECO:0000256" key="5">
    <source>
        <dbReference type="ARBA" id="ARBA00022605"/>
    </source>
</evidence>
<dbReference type="GO" id="GO:0000103">
    <property type="term" value="P:sulfate assimilation"/>
    <property type="evidence" value="ECO:0007669"/>
    <property type="project" value="InterPro"/>
</dbReference>
<keyword evidence="4 11" id="KW-0997">Cell inner membrane</keyword>
<keyword evidence="7 11" id="KW-1133">Transmembrane helix</keyword>
<evidence type="ECO:0000256" key="11">
    <source>
        <dbReference type="HAMAP-Rule" id="MF_00468"/>
    </source>
</evidence>
<dbReference type="HAMAP" id="MF_00468">
    <property type="entry name" value="CysZ"/>
    <property type="match status" value="1"/>
</dbReference>
<feature type="transmembrane region" description="Helical" evidence="11">
    <location>
        <begin position="82"/>
        <end position="108"/>
    </location>
</feature>
<evidence type="ECO:0000256" key="3">
    <source>
        <dbReference type="ARBA" id="ARBA00022475"/>
    </source>
</evidence>
<evidence type="ECO:0000256" key="4">
    <source>
        <dbReference type="ARBA" id="ARBA00022519"/>
    </source>
</evidence>
<dbReference type="HOGENOM" id="CLU_070331_1_0_6"/>
<comment type="similarity">
    <text evidence="11">Belongs to the CysZ family.</text>
</comment>
<dbReference type="PANTHER" id="PTHR37468">
    <property type="entry name" value="SULFATE TRANSPORTER CYSZ"/>
    <property type="match status" value="1"/>
</dbReference>
<evidence type="ECO:0000256" key="9">
    <source>
        <dbReference type="ARBA" id="ARBA00023136"/>
    </source>
</evidence>
<keyword evidence="2 11" id="KW-0813">Transport</keyword>
<dbReference type="InterPro" id="IPR022985">
    <property type="entry name" value="Sulfate_CysZ"/>
</dbReference>
<evidence type="ECO:0000256" key="10">
    <source>
        <dbReference type="ARBA" id="ARBA00023192"/>
    </source>
</evidence>
<evidence type="ECO:0000313" key="13">
    <source>
        <dbReference type="Proteomes" id="UP000006201"/>
    </source>
</evidence>
<dbReference type="InterPro" id="IPR059112">
    <property type="entry name" value="CysZ/EI24"/>
</dbReference>
<keyword evidence="9 11" id="KW-0472">Membrane</keyword>
<evidence type="ECO:0000256" key="6">
    <source>
        <dbReference type="ARBA" id="ARBA00022692"/>
    </source>
</evidence>
<dbReference type="AlphaFoldDB" id="A4CFQ5"/>
<dbReference type="Proteomes" id="UP000006201">
    <property type="component" value="Unassembled WGS sequence"/>
</dbReference>
<accession>A4CFQ5</accession>
<feature type="transmembrane region" description="Helical" evidence="11">
    <location>
        <begin position="39"/>
        <end position="62"/>
    </location>
</feature>
<comment type="caution">
    <text evidence="11">Lacks conserved residue(s) required for the propagation of feature annotation.</text>
</comment>
<dbReference type="GO" id="GO:0009675">
    <property type="term" value="F:high-affinity sulfate:proton symporter activity"/>
    <property type="evidence" value="ECO:0007669"/>
    <property type="project" value="TreeGrafter"/>
</dbReference>
<keyword evidence="6 11" id="KW-0812">Transmembrane</keyword>
<evidence type="ECO:0000256" key="2">
    <source>
        <dbReference type="ARBA" id="ARBA00022448"/>
    </source>
</evidence>
<evidence type="ECO:0000256" key="8">
    <source>
        <dbReference type="ARBA" id="ARBA00023032"/>
    </source>
</evidence>
<evidence type="ECO:0000256" key="7">
    <source>
        <dbReference type="ARBA" id="ARBA00022989"/>
    </source>
</evidence>
<sequence>MRIYNEKKYFGVTDMQISQGFQYFLSGFSLISNKGLKRFVIIPLLINLLIFGGSLFFVVDWLTQGINYFNGFLPSWLSWLEWLIWPIAILVILFSYSTIFSVITNFIAAPFNGLLAEKVELHLTGQKINDDGFTDLIKDVPRMLGREVSKLLYYLPKAIGFFILLWILPVIGQILWVGFTCWMFAVQYNDYPFDNHKIKFTETRNKLKQNQGLSYGFGLAVMLFTMIPIVNLIVMPVAVCGATRLWVEQFRGDYRSQPL</sequence>
<keyword evidence="3 11" id="KW-1003">Cell membrane</keyword>
<proteinExistence type="inferred from homology"/>
<comment type="caution">
    <text evidence="12">The sequence shown here is derived from an EMBL/GenBank/DDBJ whole genome shotgun (WGS) entry which is preliminary data.</text>
</comment>
<organism evidence="12 13">
    <name type="scientific">Pseudoalteromonas tunicata D2</name>
    <dbReference type="NCBI Taxonomy" id="87626"/>
    <lineage>
        <taxon>Bacteria</taxon>
        <taxon>Pseudomonadati</taxon>
        <taxon>Pseudomonadota</taxon>
        <taxon>Gammaproteobacteria</taxon>
        <taxon>Alteromonadales</taxon>
        <taxon>Pseudoalteromonadaceae</taxon>
        <taxon>Pseudoalteromonas</taxon>
    </lineage>
</organism>
<keyword evidence="10 11" id="KW-0198">Cysteine biosynthesis</keyword>
<dbReference type="InterPro" id="IPR050480">
    <property type="entry name" value="CysZ-like"/>
</dbReference>
<gene>
    <name evidence="11" type="primary">cysZ</name>
    <name evidence="12" type="ORF">PTD2_04826</name>
</gene>
<dbReference type="Pfam" id="PF07264">
    <property type="entry name" value="EI24"/>
    <property type="match status" value="1"/>
</dbReference>
<dbReference type="PANTHER" id="PTHR37468:SF1">
    <property type="entry name" value="SULFATE TRANSPORTER CYSZ"/>
    <property type="match status" value="1"/>
</dbReference>
<keyword evidence="13" id="KW-1185">Reference proteome</keyword>
<keyword evidence="8 11" id="KW-0764">Sulfate transport</keyword>
<evidence type="ECO:0000313" key="12">
    <source>
        <dbReference type="EMBL" id="EAR26482.1"/>
    </source>
</evidence>